<comment type="caution">
    <text evidence="1">The sequence shown here is derived from an EMBL/GenBank/DDBJ whole genome shotgun (WGS) entry which is preliminary data.</text>
</comment>
<dbReference type="AlphaFoldDB" id="A0A1F5UYV9"/>
<dbReference type="GO" id="GO:0003700">
    <property type="term" value="F:DNA-binding transcription factor activity"/>
    <property type="evidence" value="ECO:0007669"/>
    <property type="project" value="TreeGrafter"/>
</dbReference>
<dbReference type="PANTHER" id="PTHR33221">
    <property type="entry name" value="WINGED HELIX-TURN-HELIX TRANSCRIPTIONAL REGULATOR, RRF2 FAMILY"/>
    <property type="match status" value="1"/>
</dbReference>
<sequence length="85" mass="9435">MKATIGQQGGYALARPPRQISIRELLEALEGNLTPVSCLTPGDVCEIAANCQTQRVWRHIDDMIRQTLESVSLQDVLSLSKKKRS</sequence>
<evidence type="ECO:0008006" key="3">
    <source>
        <dbReference type="Google" id="ProtNLM"/>
    </source>
</evidence>
<dbReference type="SUPFAM" id="SSF46785">
    <property type="entry name" value="Winged helix' DNA-binding domain"/>
    <property type="match status" value="1"/>
</dbReference>
<evidence type="ECO:0000313" key="2">
    <source>
        <dbReference type="Proteomes" id="UP000179157"/>
    </source>
</evidence>
<dbReference type="PANTHER" id="PTHR33221:SF15">
    <property type="entry name" value="HTH-TYPE TRANSCRIPTIONAL REGULATOR YWGB-RELATED"/>
    <property type="match status" value="1"/>
</dbReference>
<dbReference type="InterPro" id="IPR036388">
    <property type="entry name" value="WH-like_DNA-bd_sf"/>
</dbReference>
<evidence type="ECO:0000313" key="1">
    <source>
        <dbReference type="EMBL" id="OGF56343.1"/>
    </source>
</evidence>
<reference evidence="1 2" key="1">
    <citation type="journal article" date="2016" name="Nat. Commun.">
        <title>Thousands of microbial genomes shed light on interconnected biogeochemical processes in an aquifer system.</title>
        <authorList>
            <person name="Anantharaman K."/>
            <person name="Brown C.T."/>
            <person name="Hug L.A."/>
            <person name="Sharon I."/>
            <person name="Castelle C.J."/>
            <person name="Probst A.J."/>
            <person name="Thomas B.C."/>
            <person name="Singh A."/>
            <person name="Wilkins M.J."/>
            <person name="Karaoz U."/>
            <person name="Brodie E.L."/>
            <person name="Williams K.H."/>
            <person name="Hubbard S.S."/>
            <person name="Banfield J.F."/>
        </authorList>
    </citation>
    <scope>NUCLEOTIDE SEQUENCE [LARGE SCALE GENOMIC DNA]</scope>
    <source>
        <strain evidence="2">RBG_16_55_9</strain>
    </source>
</reference>
<dbReference type="Gene3D" id="1.10.10.10">
    <property type="entry name" value="Winged helix-like DNA-binding domain superfamily/Winged helix DNA-binding domain"/>
    <property type="match status" value="1"/>
</dbReference>
<gene>
    <name evidence="1" type="ORF">A2Z21_05930</name>
</gene>
<dbReference type="GO" id="GO:0005829">
    <property type="term" value="C:cytosol"/>
    <property type="evidence" value="ECO:0007669"/>
    <property type="project" value="TreeGrafter"/>
</dbReference>
<dbReference type="EMBL" id="MFGX01000037">
    <property type="protein sequence ID" value="OGF56343.1"/>
    <property type="molecule type" value="Genomic_DNA"/>
</dbReference>
<dbReference type="InterPro" id="IPR000944">
    <property type="entry name" value="Tscrpt_reg_Rrf2"/>
</dbReference>
<name>A0A1F5UYV9_FRAXR</name>
<dbReference type="PROSITE" id="PS51197">
    <property type="entry name" value="HTH_RRF2_2"/>
    <property type="match status" value="1"/>
</dbReference>
<accession>A0A1F5UYV9</accession>
<dbReference type="Proteomes" id="UP000179157">
    <property type="component" value="Unassembled WGS sequence"/>
</dbReference>
<dbReference type="STRING" id="1817864.A2Z21_05930"/>
<organism evidence="1 2">
    <name type="scientific">Fraserbacteria sp. (strain RBG_16_55_9)</name>
    <dbReference type="NCBI Taxonomy" id="1817864"/>
    <lineage>
        <taxon>Bacteria</taxon>
        <taxon>Candidatus Fraseribacteriota</taxon>
    </lineage>
</organism>
<dbReference type="Pfam" id="PF02082">
    <property type="entry name" value="Rrf2"/>
    <property type="match status" value="1"/>
</dbReference>
<dbReference type="InterPro" id="IPR036390">
    <property type="entry name" value="WH_DNA-bd_sf"/>
</dbReference>
<protein>
    <recommendedName>
        <fullName evidence="3">Rrf2 family transcriptional regulator</fullName>
    </recommendedName>
</protein>
<proteinExistence type="predicted"/>